<keyword evidence="3" id="KW-0547">Nucleotide-binding</keyword>
<dbReference type="GO" id="GO:0005524">
    <property type="term" value="F:ATP binding"/>
    <property type="evidence" value="ECO:0007669"/>
    <property type="project" value="UniProtKB-KW"/>
</dbReference>
<organism evidence="6 7">
    <name type="scientific">Natrarchaeobaculum aegyptiacum</name>
    <dbReference type="NCBI Taxonomy" id="745377"/>
    <lineage>
        <taxon>Archaea</taxon>
        <taxon>Methanobacteriati</taxon>
        <taxon>Methanobacteriota</taxon>
        <taxon>Stenosarchaea group</taxon>
        <taxon>Halobacteria</taxon>
        <taxon>Halobacteriales</taxon>
        <taxon>Natrialbaceae</taxon>
        <taxon>Natrarchaeobaculum</taxon>
    </lineage>
</organism>
<dbReference type="Gene3D" id="3.40.50.300">
    <property type="entry name" value="P-loop containing nucleotide triphosphate hydrolases"/>
    <property type="match status" value="1"/>
</dbReference>
<dbReference type="GeneID" id="32896176"/>
<sequence>MTLAIETEQLTKRFGSVTAINDLSLSVPSGTVYGYLGPNGAGKSTTIDILLDLVRPSEGTARVFGYDTQASPIAAREHIGVLLDGFKPYPAVTGREHVELAATARGVSTDPATVLARVGLEDAADQLAGEYSKGMTKRLGLAMALVGGPDLLILDEPSTGLDPHGIVMMREIIRTEVDRGATVFFSSHLLDQVEAVADRVAIINDGSLLVEDSVESLKSGLEDETTVKIRIEDPASEQLRELQTNTDSLETVNSVRIDGRTLIARCRSQAATATVVSAVEESQATIDTYEVEQPSLEDIFKTHTDGDE</sequence>
<dbReference type="SMART" id="SM00382">
    <property type="entry name" value="AAA"/>
    <property type="match status" value="1"/>
</dbReference>
<accession>A0A2Z2HZV0</accession>
<comment type="similarity">
    <text evidence="1">Belongs to the ABC transporter superfamily.</text>
</comment>
<feature type="domain" description="ABC transporter" evidence="5">
    <location>
        <begin position="5"/>
        <end position="230"/>
    </location>
</feature>
<dbReference type="PANTHER" id="PTHR43335">
    <property type="entry name" value="ABC TRANSPORTER, ATP-BINDING PROTEIN"/>
    <property type="match status" value="1"/>
</dbReference>
<evidence type="ECO:0000256" key="4">
    <source>
        <dbReference type="ARBA" id="ARBA00022840"/>
    </source>
</evidence>
<dbReference type="RefSeq" id="WP_086889946.1">
    <property type="nucleotide sequence ID" value="NZ_CP019893.1"/>
</dbReference>
<dbReference type="KEGG" id="naj:B1756_18845"/>
<keyword evidence="4 6" id="KW-0067">ATP-binding</keyword>
<name>A0A2Z2HZV0_9EURY</name>
<dbReference type="EMBL" id="CP019893">
    <property type="protein sequence ID" value="ARS91577.1"/>
    <property type="molecule type" value="Genomic_DNA"/>
</dbReference>
<dbReference type="Pfam" id="PF00005">
    <property type="entry name" value="ABC_tran"/>
    <property type="match status" value="1"/>
</dbReference>
<dbReference type="Proteomes" id="UP000250088">
    <property type="component" value="Chromosome"/>
</dbReference>
<evidence type="ECO:0000256" key="3">
    <source>
        <dbReference type="ARBA" id="ARBA00022741"/>
    </source>
</evidence>
<dbReference type="InterPro" id="IPR025302">
    <property type="entry name" value="DrrA1/2-like_C"/>
</dbReference>
<gene>
    <name evidence="6" type="ORF">B1756_18845</name>
</gene>
<dbReference type="PANTHER" id="PTHR43335:SF4">
    <property type="entry name" value="ABC TRANSPORTER, ATP-BINDING PROTEIN"/>
    <property type="match status" value="1"/>
</dbReference>
<dbReference type="GO" id="GO:0016887">
    <property type="term" value="F:ATP hydrolysis activity"/>
    <property type="evidence" value="ECO:0007669"/>
    <property type="project" value="InterPro"/>
</dbReference>
<dbReference type="SUPFAM" id="SSF52540">
    <property type="entry name" value="P-loop containing nucleoside triphosphate hydrolases"/>
    <property type="match status" value="1"/>
</dbReference>
<dbReference type="Pfam" id="PF13732">
    <property type="entry name" value="DrrA1-3_C"/>
    <property type="match status" value="1"/>
</dbReference>
<reference evidence="7" key="1">
    <citation type="submission" date="2017-02" db="EMBL/GenBank/DDBJ databases">
        <title>Natronthermophilus aegyptiacus gen. nov.,sp. nov., an aerobic, extremely halophilic alkalithermophilic archaeon isolated from the athalassohaline Wadi An Natrun, Egypt.</title>
        <authorList>
            <person name="Zhao B."/>
        </authorList>
    </citation>
    <scope>NUCLEOTIDE SEQUENCE [LARGE SCALE GENOMIC DNA]</scope>
    <source>
        <strain evidence="7">JW/NM-HA 15</strain>
    </source>
</reference>
<evidence type="ECO:0000259" key="5">
    <source>
        <dbReference type="PROSITE" id="PS50893"/>
    </source>
</evidence>
<evidence type="ECO:0000313" key="7">
    <source>
        <dbReference type="Proteomes" id="UP000250088"/>
    </source>
</evidence>
<dbReference type="InterPro" id="IPR003439">
    <property type="entry name" value="ABC_transporter-like_ATP-bd"/>
</dbReference>
<evidence type="ECO:0000313" key="6">
    <source>
        <dbReference type="EMBL" id="ARS91577.1"/>
    </source>
</evidence>
<protein>
    <submittedName>
        <fullName evidence="6">Copper ABC transporter ATP-binding protein</fullName>
    </submittedName>
</protein>
<dbReference type="OrthoDB" id="87732at2157"/>
<dbReference type="PROSITE" id="PS50893">
    <property type="entry name" value="ABC_TRANSPORTER_2"/>
    <property type="match status" value="1"/>
</dbReference>
<dbReference type="InterPro" id="IPR027417">
    <property type="entry name" value="P-loop_NTPase"/>
</dbReference>
<evidence type="ECO:0000256" key="1">
    <source>
        <dbReference type="ARBA" id="ARBA00005417"/>
    </source>
</evidence>
<evidence type="ECO:0000256" key="2">
    <source>
        <dbReference type="ARBA" id="ARBA00022448"/>
    </source>
</evidence>
<keyword evidence="7" id="KW-1185">Reference proteome</keyword>
<dbReference type="AlphaFoldDB" id="A0A2Z2HZV0"/>
<keyword evidence="2" id="KW-0813">Transport</keyword>
<dbReference type="InterPro" id="IPR003593">
    <property type="entry name" value="AAA+_ATPase"/>
</dbReference>
<proteinExistence type="inferred from homology"/>